<evidence type="ECO:0000313" key="3">
    <source>
        <dbReference type="Proteomes" id="UP001432027"/>
    </source>
</evidence>
<evidence type="ECO:0000313" key="2">
    <source>
        <dbReference type="EMBL" id="GMS94499.1"/>
    </source>
</evidence>
<dbReference type="InterPro" id="IPR051869">
    <property type="entry name" value="STARD3"/>
</dbReference>
<dbReference type="GO" id="GO:0099044">
    <property type="term" value="P:vesicle tethering to endoplasmic reticulum"/>
    <property type="evidence" value="ECO:0007669"/>
    <property type="project" value="TreeGrafter"/>
</dbReference>
<dbReference type="AlphaFoldDB" id="A0AAV5TJK4"/>
<dbReference type="GO" id="GO:0005789">
    <property type="term" value="C:endoplasmic reticulum membrane"/>
    <property type="evidence" value="ECO:0007669"/>
    <property type="project" value="TreeGrafter"/>
</dbReference>
<dbReference type="PANTHER" id="PTHR46121:SF3">
    <property type="entry name" value="STEROIDOGENIC ACUTE REGULATORY-LIKE PROTEIN 1"/>
    <property type="match status" value="1"/>
</dbReference>
<name>A0AAV5TJK4_9BILA</name>
<dbReference type="InterPro" id="IPR002913">
    <property type="entry name" value="START_lipid-bd_dom"/>
</dbReference>
<dbReference type="GO" id="GO:0005765">
    <property type="term" value="C:lysosomal membrane"/>
    <property type="evidence" value="ECO:0007669"/>
    <property type="project" value="TreeGrafter"/>
</dbReference>
<dbReference type="Pfam" id="PF01852">
    <property type="entry name" value="START"/>
    <property type="match status" value="1"/>
</dbReference>
<reference evidence="2" key="1">
    <citation type="submission" date="2023-10" db="EMBL/GenBank/DDBJ databases">
        <title>Genome assembly of Pristionchus species.</title>
        <authorList>
            <person name="Yoshida K."/>
            <person name="Sommer R.J."/>
        </authorList>
    </citation>
    <scope>NUCLEOTIDE SEQUENCE</scope>
    <source>
        <strain evidence="2">RS0144</strain>
    </source>
</reference>
<gene>
    <name evidence="2" type="ORF">PENTCL1PPCAC_16674</name>
</gene>
<protein>
    <recommendedName>
        <fullName evidence="1">START domain-containing protein</fullName>
    </recommendedName>
</protein>
<dbReference type="InterPro" id="IPR023393">
    <property type="entry name" value="START-like_dom_sf"/>
</dbReference>
<comment type="caution">
    <text evidence="2">The sequence shown here is derived from an EMBL/GenBank/DDBJ whole genome shotgun (WGS) entry which is preliminary data.</text>
</comment>
<feature type="domain" description="START" evidence="1">
    <location>
        <begin position="48"/>
        <end position="166"/>
    </location>
</feature>
<dbReference type="Gene3D" id="3.30.530.20">
    <property type="match status" value="1"/>
</dbReference>
<proteinExistence type="predicted"/>
<keyword evidence="3" id="KW-1185">Reference proteome</keyword>
<dbReference type="GO" id="GO:0008289">
    <property type="term" value="F:lipid binding"/>
    <property type="evidence" value="ECO:0007669"/>
    <property type="project" value="InterPro"/>
</dbReference>
<dbReference type="GO" id="GO:0031902">
    <property type="term" value="C:late endosome membrane"/>
    <property type="evidence" value="ECO:0007669"/>
    <property type="project" value="TreeGrafter"/>
</dbReference>
<dbReference type="GO" id="GO:0140284">
    <property type="term" value="C:endoplasmic reticulum-endosome membrane contact site"/>
    <property type="evidence" value="ECO:0007669"/>
    <property type="project" value="TreeGrafter"/>
</dbReference>
<dbReference type="Proteomes" id="UP001432027">
    <property type="component" value="Unassembled WGS sequence"/>
</dbReference>
<feature type="non-terminal residue" evidence="2">
    <location>
        <position position="1"/>
    </location>
</feature>
<evidence type="ECO:0000259" key="1">
    <source>
        <dbReference type="Pfam" id="PF01852"/>
    </source>
</evidence>
<organism evidence="2 3">
    <name type="scientific">Pristionchus entomophagus</name>
    <dbReference type="NCBI Taxonomy" id="358040"/>
    <lineage>
        <taxon>Eukaryota</taxon>
        <taxon>Metazoa</taxon>
        <taxon>Ecdysozoa</taxon>
        <taxon>Nematoda</taxon>
        <taxon>Chromadorea</taxon>
        <taxon>Rhabditida</taxon>
        <taxon>Rhabditina</taxon>
        <taxon>Diplogasteromorpha</taxon>
        <taxon>Diplogasteroidea</taxon>
        <taxon>Neodiplogasteridae</taxon>
        <taxon>Pristionchus</taxon>
    </lineage>
</organism>
<dbReference type="PANTHER" id="PTHR46121">
    <property type="entry name" value="STEROIDOGENIC ACUTE REGULATORY PROTEIN-LIKE"/>
    <property type="match status" value="1"/>
</dbReference>
<accession>A0AAV5TJK4</accession>
<dbReference type="EMBL" id="BTSX01000004">
    <property type="protein sequence ID" value="GMS94499.1"/>
    <property type="molecule type" value="Genomic_DNA"/>
</dbReference>
<sequence>DGTSVTLEGVTDTLSSENEKYASALLDGQSAFLEAQSIYDHPDFYQRRGWKKEHETRDGFAVYSRPTNRGRMFTISEELDAKASEIMHEMWKTTEEGNAPIFSTRLLAKLSDNADILKMGSRTSGREMNVVRIYRQLPMSGTGSGFIAAFRSVDLPDQPISSDSLMPALHLAAIRLRPDPIKSGHTFREWIVV</sequence>
<dbReference type="SUPFAM" id="SSF55961">
    <property type="entry name" value="Bet v1-like"/>
    <property type="match status" value="1"/>
</dbReference>